<dbReference type="CDD" id="cd09272">
    <property type="entry name" value="RNase_HI_RT_Ty1"/>
    <property type="match status" value="1"/>
</dbReference>
<dbReference type="AlphaFoldDB" id="A0A699J3Q5"/>
<evidence type="ECO:0000259" key="2">
    <source>
        <dbReference type="Pfam" id="PF07727"/>
    </source>
</evidence>
<name>A0A699J3Q5_TANCI</name>
<dbReference type="Pfam" id="PF07727">
    <property type="entry name" value="RVT_2"/>
    <property type="match status" value="1"/>
</dbReference>
<evidence type="ECO:0000313" key="3">
    <source>
        <dbReference type="EMBL" id="GFA09509.1"/>
    </source>
</evidence>
<feature type="region of interest" description="Disordered" evidence="1">
    <location>
        <begin position="281"/>
        <end position="307"/>
    </location>
</feature>
<dbReference type="InterPro" id="IPR013103">
    <property type="entry name" value="RVT_2"/>
</dbReference>
<organism evidence="3">
    <name type="scientific">Tanacetum cinerariifolium</name>
    <name type="common">Dalmatian daisy</name>
    <name type="synonym">Chrysanthemum cinerariifolium</name>
    <dbReference type="NCBI Taxonomy" id="118510"/>
    <lineage>
        <taxon>Eukaryota</taxon>
        <taxon>Viridiplantae</taxon>
        <taxon>Streptophyta</taxon>
        <taxon>Embryophyta</taxon>
        <taxon>Tracheophyta</taxon>
        <taxon>Spermatophyta</taxon>
        <taxon>Magnoliopsida</taxon>
        <taxon>eudicotyledons</taxon>
        <taxon>Gunneridae</taxon>
        <taxon>Pentapetalae</taxon>
        <taxon>asterids</taxon>
        <taxon>campanulids</taxon>
        <taxon>Asterales</taxon>
        <taxon>Asteraceae</taxon>
        <taxon>Asteroideae</taxon>
        <taxon>Anthemideae</taxon>
        <taxon>Anthemidinae</taxon>
        <taxon>Tanacetum</taxon>
    </lineage>
</organism>
<feature type="domain" description="Reverse transcriptase Ty1/copia-type" evidence="2">
    <location>
        <begin position="339"/>
        <end position="470"/>
    </location>
</feature>
<dbReference type="PANTHER" id="PTHR11439:SF495">
    <property type="entry name" value="REVERSE TRANSCRIPTASE, RNA-DEPENDENT DNA POLYMERASE-RELATED"/>
    <property type="match status" value="1"/>
</dbReference>
<dbReference type="PANTHER" id="PTHR11439">
    <property type="entry name" value="GAG-POL-RELATED RETROTRANSPOSON"/>
    <property type="match status" value="1"/>
</dbReference>
<accession>A0A699J3Q5</accession>
<comment type="caution">
    <text evidence="3">The sequence shown here is derived from an EMBL/GenBank/DDBJ whole genome shotgun (WGS) entry which is preliminary data.</text>
</comment>
<protein>
    <submittedName>
        <fullName evidence="3">Ribonuclease H-like domain-containing protein</fullName>
    </submittedName>
</protein>
<reference evidence="3" key="1">
    <citation type="journal article" date="2019" name="Sci. Rep.">
        <title>Draft genome of Tanacetum cinerariifolium, the natural source of mosquito coil.</title>
        <authorList>
            <person name="Yamashiro T."/>
            <person name="Shiraishi A."/>
            <person name="Satake H."/>
            <person name="Nakayama K."/>
        </authorList>
    </citation>
    <scope>NUCLEOTIDE SEQUENCE</scope>
</reference>
<sequence>MDQPNLTFAKILIMDTGKFKQWKFRIQQYLQNKHYALWEVIEFDDSYKAPQEDAASESSAKKKGRTVVITTEDIQKRRNDVKARTTLLLALPDEHQLRFSKYETAQELLQAIVSHLEFMDVEIEQDDLNKKFLTSLAPERLMYTIVWRNRDDLDTMSLDDVYNHLKVYEHEVQKKSELNSQNMAFISSANTSSRKGEVHTASVLTASTQVSTASADVAAVGISHDTVCVYIASQSNGSHIKYEDITQIDEDDIEEMDTKWFKNHLKRDTIGVEVDFSNMESSIPSSPTPTFKIHKDHPKSQIIGPVDTPEEPKKIFDALKDPSWVEAMQEELLQFKIQNVWILVDCPKGIRPIGTKWVLKNKKDERGIVIRNKARLVAQGHTQEEGIDYKEVFAPVARIEAIRLFLAYALFIGFTVYQMDVKSAFLYGTIDEEVYVMQPPGFQDLEFPDRVYKVEKAMYRLHQDPRAWSANTPMDKENPWGKDGPGKYVELHLYRSMIGSLMYLTASRPDIMFAVCAYARHQVTPKECHLYAVKRIFRYLKGHPKLGLWYPKESPFDLVAYSDSNYGSATQDRKSTTRGYQFLGRRLISWKCKKQTIVATSTSEAEYVAAASGRGQVLWIQNQMLDYG</sequence>
<proteinExistence type="predicted"/>
<gene>
    <name evidence="3" type="ORF">Tci_581481</name>
</gene>
<dbReference type="EMBL" id="BKCJ010368140">
    <property type="protein sequence ID" value="GFA09509.1"/>
    <property type="molecule type" value="Genomic_DNA"/>
</dbReference>
<evidence type="ECO:0000256" key="1">
    <source>
        <dbReference type="SAM" id="MobiDB-lite"/>
    </source>
</evidence>
<feature type="non-terminal residue" evidence="3">
    <location>
        <position position="628"/>
    </location>
</feature>